<dbReference type="GO" id="GO:0006012">
    <property type="term" value="P:galactose metabolic process"/>
    <property type="evidence" value="ECO:0007669"/>
    <property type="project" value="UniProtKB-UniRule"/>
</dbReference>
<dbReference type="PROSITE" id="PS00627">
    <property type="entry name" value="GHMP_KINASES_ATP"/>
    <property type="match status" value="1"/>
</dbReference>
<evidence type="ECO:0000259" key="14">
    <source>
        <dbReference type="Pfam" id="PF08544"/>
    </source>
</evidence>
<dbReference type="Pfam" id="PF10509">
    <property type="entry name" value="GalKase_gal_bdg"/>
    <property type="match status" value="1"/>
</dbReference>
<dbReference type="SUPFAM" id="SSF54211">
    <property type="entry name" value="Ribosomal protein S5 domain 2-like"/>
    <property type="match status" value="1"/>
</dbReference>
<accession>U5CTG2</accession>
<dbReference type="UniPathway" id="UPA00214"/>
<dbReference type="Proteomes" id="UP000016856">
    <property type="component" value="Unassembled WGS sequence"/>
</dbReference>
<dbReference type="EMBL" id="AXDC01000032">
    <property type="protein sequence ID" value="ERM91382.1"/>
    <property type="molecule type" value="Genomic_DNA"/>
</dbReference>
<dbReference type="InterPro" id="IPR006206">
    <property type="entry name" value="Mevalonate/galactokinase"/>
</dbReference>
<evidence type="ECO:0000259" key="15">
    <source>
        <dbReference type="Pfam" id="PF10509"/>
    </source>
</evidence>
<feature type="binding site" evidence="11">
    <location>
        <position position="147"/>
    </location>
    <ligand>
        <name>Mg(2+)</name>
        <dbReference type="ChEBI" id="CHEBI:18420"/>
    </ligand>
</feature>
<evidence type="ECO:0000256" key="10">
    <source>
        <dbReference type="ARBA" id="ARBA00023277"/>
    </source>
</evidence>
<dbReference type="PROSITE" id="PS00106">
    <property type="entry name" value="GALACTOKINASE"/>
    <property type="match status" value="1"/>
</dbReference>
<comment type="caution">
    <text evidence="16">The sequence shown here is derived from an EMBL/GenBank/DDBJ whole genome shotgun (WGS) entry which is preliminary data.</text>
</comment>
<dbReference type="Pfam" id="PF08544">
    <property type="entry name" value="GHMP_kinases_C"/>
    <property type="match status" value="1"/>
</dbReference>
<feature type="domain" description="Galactokinase N-terminal" evidence="15">
    <location>
        <begin position="29"/>
        <end position="77"/>
    </location>
</feature>
<proteinExistence type="inferred from homology"/>
<dbReference type="InterPro" id="IPR014721">
    <property type="entry name" value="Ribsml_uS5_D2-typ_fold_subgr"/>
</dbReference>
<name>U5CTG2_CALSX</name>
<keyword evidence="4 11" id="KW-0479">Metal-binding</keyword>
<dbReference type="InterPro" id="IPR006203">
    <property type="entry name" value="GHMP_knse_ATP-bd_CS"/>
</dbReference>
<feature type="active site" description="Proton acceptor" evidence="11">
    <location>
        <position position="191"/>
    </location>
</feature>
<dbReference type="EC" id="2.7.1.6" evidence="11 12"/>
<dbReference type="PATRIC" id="fig|1388761.3.peg.2160"/>
<comment type="function">
    <text evidence="11">Catalyzes the transfer of the gamma-phosphate of ATP to D-galactose to form alpha-D-galactose-1-phosphate (Gal-1-P).</text>
</comment>
<dbReference type="HAMAP" id="MF_00246">
    <property type="entry name" value="Galactokinase"/>
    <property type="match status" value="1"/>
</dbReference>
<dbReference type="InterPro" id="IPR000705">
    <property type="entry name" value="Galactokinase"/>
</dbReference>
<feature type="binding site" evidence="11">
    <location>
        <position position="241"/>
    </location>
    <ligand>
        <name>substrate</name>
    </ligand>
</feature>
<dbReference type="Gene3D" id="3.30.70.890">
    <property type="entry name" value="GHMP kinase, C-terminal domain"/>
    <property type="match status" value="1"/>
</dbReference>
<dbReference type="InterPro" id="IPR022963">
    <property type="entry name" value="Galactokinase_bac"/>
</dbReference>
<dbReference type="PANTHER" id="PTHR10457">
    <property type="entry name" value="MEVALONATE KINASE/GALACTOKINASE"/>
    <property type="match status" value="1"/>
</dbReference>
<feature type="binding site" evidence="11">
    <location>
        <position position="87"/>
    </location>
    <ligand>
        <name>ATP</name>
        <dbReference type="ChEBI" id="CHEBI:30616"/>
    </ligand>
</feature>
<evidence type="ECO:0000256" key="11">
    <source>
        <dbReference type="HAMAP-Rule" id="MF_00246"/>
    </source>
</evidence>
<comment type="pathway">
    <text evidence="11">Carbohydrate metabolism; galactose metabolism.</text>
</comment>
<comment type="catalytic activity">
    <reaction evidence="11">
        <text>alpha-D-galactose + ATP = alpha-D-galactose 1-phosphate + ADP + H(+)</text>
        <dbReference type="Rhea" id="RHEA:13553"/>
        <dbReference type="ChEBI" id="CHEBI:15378"/>
        <dbReference type="ChEBI" id="CHEBI:28061"/>
        <dbReference type="ChEBI" id="CHEBI:30616"/>
        <dbReference type="ChEBI" id="CHEBI:58336"/>
        <dbReference type="ChEBI" id="CHEBI:456216"/>
        <dbReference type="EC" id="2.7.1.6"/>
    </reaction>
</comment>
<feature type="binding site" evidence="11">
    <location>
        <begin position="53"/>
        <end position="56"/>
    </location>
    <ligand>
        <name>substrate</name>
    </ligand>
</feature>
<keyword evidence="6 11" id="KW-0418">Kinase</keyword>
<evidence type="ECO:0000256" key="2">
    <source>
        <dbReference type="ARBA" id="ARBA00022490"/>
    </source>
</evidence>
<dbReference type="GO" id="GO:0005524">
    <property type="term" value="F:ATP binding"/>
    <property type="evidence" value="ECO:0007669"/>
    <property type="project" value="UniProtKB-UniRule"/>
</dbReference>
<comment type="subcellular location">
    <subcellularLocation>
        <location evidence="11">Cytoplasm</location>
    </subcellularLocation>
</comment>
<feature type="binding site" evidence="11">
    <location>
        <position position="179"/>
    </location>
    <ligand>
        <name>Mg(2+)</name>
        <dbReference type="ChEBI" id="CHEBI:18420"/>
    </ligand>
</feature>
<evidence type="ECO:0000259" key="13">
    <source>
        <dbReference type="Pfam" id="PF00288"/>
    </source>
</evidence>
<dbReference type="Gene3D" id="3.30.230.10">
    <property type="match status" value="1"/>
</dbReference>
<organism evidence="16 17">
    <name type="scientific">Caldanaerobacter subterraneus subsp. yonseiensis KB-1</name>
    <dbReference type="NCBI Taxonomy" id="1388761"/>
    <lineage>
        <taxon>Bacteria</taxon>
        <taxon>Bacillati</taxon>
        <taxon>Bacillota</taxon>
        <taxon>Clostridia</taxon>
        <taxon>Thermoanaerobacterales</taxon>
        <taxon>Thermoanaerobacteraceae</taxon>
        <taxon>Caldanaerobacter</taxon>
    </lineage>
</organism>
<dbReference type="FunFam" id="3.30.230.10:FF:000017">
    <property type="entry name" value="Galactokinase"/>
    <property type="match status" value="1"/>
</dbReference>
<evidence type="ECO:0000256" key="6">
    <source>
        <dbReference type="ARBA" id="ARBA00022777"/>
    </source>
</evidence>
<dbReference type="InterPro" id="IPR020568">
    <property type="entry name" value="Ribosomal_Su5_D2-typ_SF"/>
</dbReference>
<keyword evidence="10 11" id="KW-0119">Carbohydrate metabolism</keyword>
<evidence type="ECO:0000256" key="8">
    <source>
        <dbReference type="ARBA" id="ARBA00022842"/>
    </source>
</evidence>
<dbReference type="NCBIfam" id="NF003705">
    <property type="entry name" value="PRK05322.1"/>
    <property type="match status" value="1"/>
</dbReference>
<dbReference type="PRINTS" id="PR00473">
    <property type="entry name" value="GALCTOKINASE"/>
</dbReference>
<keyword evidence="5 11" id="KW-0547">Nucleotide-binding</keyword>
<keyword evidence="3 11" id="KW-0808">Transferase</keyword>
<evidence type="ECO:0000256" key="7">
    <source>
        <dbReference type="ARBA" id="ARBA00022840"/>
    </source>
</evidence>
<keyword evidence="2 11" id="KW-0963">Cytoplasm</keyword>
<dbReference type="GO" id="GO:0004335">
    <property type="term" value="F:galactokinase activity"/>
    <property type="evidence" value="ECO:0007669"/>
    <property type="project" value="UniProtKB-UniRule"/>
</dbReference>
<feature type="site" description="Transition state stabilizer" evidence="11">
    <location>
        <position position="47"/>
    </location>
</feature>
<reference evidence="16 17" key="1">
    <citation type="journal article" date="2013" name="Genome Announc.">
        <title>Draft Genome Sequence of an Anaerobic and Extremophilic Bacterium, Caldanaerobacter yonseiensis, Isolated from a Geothermal Hot Stream.</title>
        <authorList>
            <person name="Lee S.J."/>
            <person name="Lee Y.J."/>
            <person name="Park G.S."/>
            <person name="Kim B.C."/>
            <person name="Lee S.J."/>
            <person name="Shin J.H."/>
            <person name="Lee D.W."/>
        </authorList>
    </citation>
    <scope>NUCLEOTIDE SEQUENCE [LARGE SCALE GENOMIC DNA]</scope>
    <source>
        <strain evidence="16 17">KB-1</strain>
    </source>
</reference>
<evidence type="ECO:0000313" key="16">
    <source>
        <dbReference type="EMBL" id="ERM91382.1"/>
    </source>
</evidence>
<dbReference type="FunFam" id="3.30.70.890:FF:000001">
    <property type="entry name" value="Galactokinase"/>
    <property type="match status" value="1"/>
</dbReference>
<keyword evidence="8 11" id="KW-0460">Magnesium</keyword>
<dbReference type="GO" id="GO:0000287">
    <property type="term" value="F:magnesium ion binding"/>
    <property type="evidence" value="ECO:0007669"/>
    <property type="project" value="UniProtKB-UniRule"/>
</dbReference>
<keyword evidence="7 11" id="KW-0067">ATP-binding</keyword>
<dbReference type="InterPro" id="IPR019539">
    <property type="entry name" value="GalKase_N"/>
</dbReference>
<evidence type="ECO:0000256" key="12">
    <source>
        <dbReference type="NCBIfam" id="TIGR00131"/>
    </source>
</evidence>
<sequence length="409" mass="46351">MKNLWKQQDLKNYHERRRKMEIAVVEALEKFYGKNDRETRLFYSPGRVNLIGEHTDYNGGYVFPCALDFGTYAAIRKRDDKKVFMASLNFDLKVEVDLDSIFYDKEHDWANYPKGVLKILQEEGYEFSGFEIVFGGNIPVGAGLSSSASIEMVTAVAVNKVFNLNIDRINLVKLCQRAENTFVGVNCGIMDQFAVGMGKKGHAILLKSDTLEYSYVPLNLEGYKILITNTNKKRGLLESKYNERRSECEKALTYLKKALPVKNLSEVTVEQFEEYKYLIPDEVLRKRARHVITENKRVLDAVKALNDNDIVKFGKLMIESHNSLRNDFEVTGKELDTLVEEALKLKGVVGSRMTGAGFGGCTVSIVKEDAVEEFIEVVTRNYTQKIGYAPTVYVTGVGEGAGEVEYLRR</sequence>
<evidence type="ECO:0000256" key="1">
    <source>
        <dbReference type="ARBA" id="ARBA00006566"/>
    </source>
</evidence>
<dbReference type="PANTHER" id="PTHR10457:SF7">
    <property type="entry name" value="GALACTOKINASE-RELATED"/>
    <property type="match status" value="1"/>
</dbReference>
<evidence type="ECO:0000256" key="3">
    <source>
        <dbReference type="ARBA" id="ARBA00022679"/>
    </source>
</evidence>
<dbReference type="NCBIfam" id="TIGR00131">
    <property type="entry name" value="gal_kin"/>
    <property type="match status" value="1"/>
</dbReference>
<evidence type="ECO:0000256" key="4">
    <source>
        <dbReference type="ARBA" id="ARBA00022723"/>
    </source>
</evidence>
<evidence type="ECO:0000256" key="5">
    <source>
        <dbReference type="ARBA" id="ARBA00022741"/>
    </source>
</evidence>
<keyword evidence="9 11" id="KW-0299">Galactose metabolism</keyword>
<gene>
    <name evidence="11" type="primary">galK</name>
    <name evidence="16" type="ORF">O163_10725</name>
</gene>
<dbReference type="PIRSF" id="PIRSF000530">
    <property type="entry name" value="Galactokinase"/>
    <property type="match status" value="1"/>
</dbReference>
<dbReference type="Pfam" id="PF00288">
    <property type="entry name" value="GHMP_kinases_N"/>
    <property type="match status" value="1"/>
</dbReference>
<dbReference type="AlphaFoldDB" id="U5CTG2"/>
<dbReference type="InterPro" id="IPR013750">
    <property type="entry name" value="GHMP_kinase_C_dom"/>
</dbReference>
<evidence type="ECO:0000256" key="9">
    <source>
        <dbReference type="ARBA" id="ARBA00023144"/>
    </source>
</evidence>
<dbReference type="InterPro" id="IPR019741">
    <property type="entry name" value="Galactokinase_CS"/>
</dbReference>
<dbReference type="InterPro" id="IPR006204">
    <property type="entry name" value="GHMP_kinase_N_dom"/>
</dbReference>
<dbReference type="InterPro" id="IPR036554">
    <property type="entry name" value="GHMP_kinase_C_sf"/>
</dbReference>
<comment type="similarity">
    <text evidence="1 11">Belongs to the GHMP kinase family. GalK subfamily.</text>
</comment>
<evidence type="ECO:0000313" key="17">
    <source>
        <dbReference type="Proteomes" id="UP000016856"/>
    </source>
</evidence>
<dbReference type="PRINTS" id="PR00959">
    <property type="entry name" value="MEVGALKINASE"/>
</dbReference>
<feature type="binding site" evidence="11">
    <location>
        <begin position="141"/>
        <end position="147"/>
    </location>
    <ligand>
        <name>ATP</name>
        <dbReference type="ChEBI" id="CHEBI:30616"/>
    </ligand>
</feature>
<feature type="domain" description="GHMP kinase N-terminal" evidence="13">
    <location>
        <begin position="111"/>
        <end position="199"/>
    </location>
</feature>
<dbReference type="GO" id="GO:0005829">
    <property type="term" value="C:cytosol"/>
    <property type="evidence" value="ECO:0007669"/>
    <property type="project" value="TreeGrafter"/>
</dbReference>
<dbReference type="SUPFAM" id="SSF55060">
    <property type="entry name" value="GHMP Kinase, C-terminal domain"/>
    <property type="match status" value="1"/>
</dbReference>
<feature type="domain" description="GHMP kinase C-terminal" evidence="14">
    <location>
        <begin position="301"/>
        <end position="382"/>
    </location>
</feature>
<protein>
    <recommendedName>
        <fullName evidence="11 12">Galactokinase</fullName>
        <ecNumber evidence="11 12">2.7.1.6</ecNumber>
    </recommendedName>
    <alternativeName>
        <fullName evidence="11">Galactose kinase</fullName>
    </alternativeName>
</protein>